<evidence type="ECO:0008006" key="4">
    <source>
        <dbReference type="Google" id="ProtNLM"/>
    </source>
</evidence>
<keyword evidence="3" id="KW-1185">Reference proteome</keyword>
<dbReference type="Proteomes" id="UP001139193">
    <property type="component" value="Unassembled WGS sequence"/>
</dbReference>
<gene>
    <name evidence="2" type="ORF">MON38_03365</name>
</gene>
<name>A0A9X2ADR3_9BACT</name>
<dbReference type="RefSeq" id="WP_241934715.1">
    <property type="nucleotide sequence ID" value="NZ_JALBGC010000001.1"/>
</dbReference>
<protein>
    <recommendedName>
        <fullName evidence="4">Secreted protein</fullName>
    </recommendedName>
</protein>
<reference evidence="2" key="1">
    <citation type="submission" date="2022-03" db="EMBL/GenBank/DDBJ databases">
        <title>Bacterial whole genome sequence for Hymenobacter sp. DH14.</title>
        <authorList>
            <person name="Le V."/>
        </authorList>
    </citation>
    <scope>NUCLEOTIDE SEQUENCE</scope>
    <source>
        <strain evidence="2">DH14</strain>
    </source>
</reference>
<sequence>MHKPTFRFFALLLALPTAAMAQDQKPEAPYNAQLVVRQPEIGAGSPAFTPSAQVRGMKALSDGKVYWVSSDNRQLLAYQGNRLAWKTDVVGACPTVVGPRAIRKVTLGTQTIFVRVGERTFAEVNADTGKVTSATVQKN</sequence>
<evidence type="ECO:0000313" key="2">
    <source>
        <dbReference type="EMBL" id="MCI1186441.1"/>
    </source>
</evidence>
<evidence type="ECO:0000256" key="1">
    <source>
        <dbReference type="SAM" id="SignalP"/>
    </source>
</evidence>
<dbReference type="AlphaFoldDB" id="A0A9X2ADR3"/>
<accession>A0A9X2ADR3</accession>
<feature type="signal peptide" evidence="1">
    <location>
        <begin position="1"/>
        <end position="21"/>
    </location>
</feature>
<keyword evidence="1" id="KW-0732">Signal</keyword>
<dbReference type="EMBL" id="JALBGC010000001">
    <property type="protein sequence ID" value="MCI1186441.1"/>
    <property type="molecule type" value="Genomic_DNA"/>
</dbReference>
<feature type="chain" id="PRO_5040915284" description="Secreted protein" evidence="1">
    <location>
        <begin position="22"/>
        <end position="139"/>
    </location>
</feature>
<proteinExistence type="predicted"/>
<evidence type="ECO:0000313" key="3">
    <source>
        <dbReference type="Proteomes" id="UP001139193"/>
    </source>
</evidence>
<comment type="caution">
    <text evidence="2">The sequence shown here is derived from an EMBL/GenBank/DDBJ whole genome shotgun (WGS) entry which is preliminary data.</text>
</comment>
<organism evidence="2 3">
    <name type="scientific">Hymenobacter cyanobacteriorum</name>
    <dbReference type="NCBI Taxonomy" id="2926463"/>
    <lineage>
        <taxon>Bacteria</taxon>
        <taxon>Pseudomonadati</taxon>
        <taxon>Bacteroidota</taxon>
        <taxon>Cytophagia</taxon>
        <taxon>Cytophagales</taxon>
        <taxon>Hymenobacteraceae</taxon>
        <taxon>Hymenobacter</taxon>
    </lineage>
</organism>